<feature type="signal peptide" evidence="4">
    <location>
        <begin position="1"/>
        <end position="26"/>
    </location>
</feature>
<evidence type="ECO:0000256" key="2">
    <source>
        <dbReference type="ARBA" id="ARBA00022448"/>
    </source>
</evidence>
<evidence type="ECO:0000259" key="5">
    <source>
        <dbReference type="Pfam" id="PF00496"/>
    </source>
</evidence>
<proteinExistence type="inferred from homology"/>
<dbReference type="Gene3D" id="3.90.76.10">
    <property type="entry name" value="Dipeptide-binding Protein, Domain 1"/>
    <property type="match status" value="1"/>
</dbReference>
<dbReference type="SUPFAM" id="SSF53850">
    <property type="entry name" value="Periplasmic binding protein-like II"/>
    <property type="match status" value="1"/>
</dbReference>
<dbReference type="InterPro" id="IPR030678">
    <property type="entry name" value="Peptide/Ni-bd"/>
</dbReference>
<accession>A0ABV9S5S5</accession>
<dbReference type="InterPro" id="IPR006311">
    <property type="entry name" value="TAT_signal"/>
</dbReference>
<dbReference type="RefSeq" id="WP_378059351.1">
    <property type="nucleotide sequence ID" value="NZ_JBHSIS010000017.1"/>
</dbReference>
<gene>
    <name evidence="6" type="ORF">ACFPCV_26485</name>
</gene>
<sequence>MVTTNPLSRRALLLTAAVALAAGACAAPGNTAGGGADTLVIGKTDAGTTYPRNFNVVGPATQKTPGASLIYEPLVRTDYSDGATTKPWLAESWEFSDGGATLSFTIREGVTFSDDRPLTADDVHFSLNLPLDQPQFNIAGVTYTAVEKVDDKTVAVHFAQPAYSELNQFANPQLPMVPKHIWADQDLNTWTNPDPVGTGPVTLASFSAQQVTLATRADYWGGTPRMKTVKIIPTSQDAVKAQLLRGEVDWAATSWPGADKEYVAVDPEHHQYQQYATGRAYALVFNAARTPFDDPALRRALSLTIPRTDIVATLNRPGTEAGPTGLAEQVYGDWLKADYRDADPAIDVEGARKALSDGGFTVENGALTKNGQSFTPTLSFNQDYGWGAYADIIVNSWRKTFGLTVKTVGVPSVNLYEQQQLGDFDLTVAEIGGPGVFATYAGFNSKYTKPLGQKAPANFGRFTDPDLDAAIQAMAGTDDEGRLKELAKDAQTVVVEQVPFAPIYNSYWFININSKRWGGWPDPQDFDRVPFPDLGPDAARTLLGLTPTGRK</sequence>
<dbReference type="Gene3D" id="3.10.105.10">
    <property type="entry name" value="Dipeptide-binding Protein, Domain 3"/>
    <property type="match status" value="1"/>
</dbReference>
<dbReference type="EMBL" id="JBHSIS010000017">
    <property type="protein sequence ID" value="MFC4857060.1"/>
    <property type="molecule type" value="Genomic_DNA"/>
</dbReference>
<name>A0ABV9S5S5_9PSEU</name>
<dbReference type="PIRSF" id="PIRSF002741">
    <property type="entry name" value="MppA"/>
    <property type="match status" value="1"/>
</dbReference>
<dbReference type="PANTHER" id="PTHR30290">
    <property type="entry name" value="PERIPLASMIC BINDING COMPONENT OF ABC TRANSPORTER"/>
    <property type="match status" value="1"/>
</dbReference>
<dbReference type="PANTHER" id="PTHR30290:SF9">
    <property type="entry name" value="OLIGOPEPTIDE-BINDING PROTEIN APPA"/>
    <property type="match status" value="1"/>
</dbReference>
<keyword evidence="7" id="KW-1185">Reference proteome</keyword>
<comment type="caution">
    <text evidence="6">The sequence shown here is derived from an EMBL/GenBank/DDBJ whole genome shotgun (WGS) entry which is preliminary data.</text>
</comment>
<dbReference type="PROSITE" id="PS51318">
    <property type="entry name" value="TAT"/>
    <property type="match status" value="1"/>
</dbReference>
<evidence type="ECO:0000256" key="3">
    <source>
        <dbReference type="ARBA" id="ARBA00022729"/>
    </source>
</evidence>
<feature type="domain" description="Solute-binding protein family 5" evidence="5">
    <location>
        <begin position="85"/>
        <end position="434"/>
    </location>
</feature>
<dbReference type="CDD" id="cd08509">
    <property type="entry name" value="PBP2_TmCBP_oligosaccharides_like"/>
    <property type="match status" value="1"/>
</dbReference>
<evidence type="ECO:0000256" key="1">
    <source>
        <dbReference type="ARBA" id="ARBA00005695"/>
    </source>
</evidence>
<keyword evidence="2" id="KW-0813">Transport</keyword>
<keyword evidence="3 4" id="KW-0732">Signal</keyword>
<dbReference type="InterPro" id="IPR039424">
    <property type="entry name" value="SBP_5"/>
</dbReference>
<evidence type="ECO:0000256" key="4">
    <source>
        <dbReference type="SAM" id="SignalP"/>
    </source>
</evidence>
<evidence type="ECO:0000313" key="7">
    <source>
        <dbReference type="Proteomes" id="UP001595859"/>
    </source>
</evidence>
<feature type="chain" id="PRO_5045849560" evidence="4">
    <location>
        <begin position="27"/>
        <end position="551"/>
    </location>
</feature>
<reference evidence="7" key="1">
    <citation type="journal article" date="2019" name="Int. J. Syst. Evol. Microbiol.">
        <title>The Global Catalogue of Microorganisms (GCM) 10K type strain sequencing project: providing services to taxonomists for standard genome sequencing and annotation.</title>
        <authorList>
            <consortium name="The Broad Institute Genomics Platform"/>
            <consortium name="The Broad Institute Genome Sequencing Center for Infectious Disease"/>
            <person name="Wu L."/>
            <person name="Ma J."/>
        </authorList>
    </citation>
    <scope>NUCLEOTIDE SEQUENCE [LARGE SCALE GENOMIC DNA]</scope>
    <source>
        <strain evidence="7">ZS-22-S1</strain>
    </source>
</reference>
<dbReference type="Pfam" id="PF00496">
    <property type="entry name" value="SBP_bac_5"/>
    <property type="match status" value="1"/>
</dbReference>
<protein>
    <submittedName>
        <fullName evidence="6">ABC transporter substrate-binding protein</fullName>
    </submittedName>
</protein>
<dbReference type="Gene3D" id="3.40.190.10">
    <property type="entry name" value="Periplasmic binding protein-like II"/>
    <property type="match status" value="1"/>
</dbReference>
<dbReference type="InterPro" id="IPR000914">
    <property type="entry name" value="SBP_5_dom"/>
</dbReference>
<comment type="similarity">
    <text evidence="1">Belongs to the bacterial solute-binding protein 5 family.</text>
</comment>
<evidence type="ECO:0000313" key="6">
    <source>
        <dbReference type="EMBL" id="MFC4857060.1"/>
    </source>
</evidence>
<dbReference type="Proteomes" id="UP001595859">
    <property type="component" value="Unassembled WGS sequence"/>
</dbReference>
<organism evidence="6 7">
    <name type="scientific">Actinophytocola glycyrrhizae</name>
    <dbReference type="NCBI Taxonomy" id="2044873"/>
    <lineage>
        <taxon>Bacteria</taxon>
        <taxon>Bacillati</taxon>
        <taxon>Actinomycetota</taxon>
        <taxon>Actinomycetes</taxon>
        <taxon>Pseudonocardiales</taxon>
        <taxon>Pseudonocardiaceae</taxon>
    </lineage>
</organism>